<dbReference type="OrthoDB" id="2184509at2"/>
<dbReference type="GeneID" id="92759530"/>
<evidence type="ECO:0000313" key="1">
    <source>
        <dbReference type="EMBL" id="QQB46199.1"/>
    </source>
</evidence>
<dbReference type="EMBL" id="CP066007">
    <property type="protein sequence ID" value="QQB46199.1"/>
    <property type="molecule type" value="Genomic_DNA"/>
</dbReference>
<accession>A0A7T4JUU4</accession>
<dbReference type="RefSeq" id="WP_084036413.1">
    <property type="nucleotide sequence ID" value="NZ_CP066007.1"/>
</dbReference>
<name>A0A7T4JUU4_9CORY</name>
<organism evidence="1 2">
    <name type="scientific">Corynebacterium glucuronolyticum</name>
    <dbReference type="NCBI Taxonomy" id="39791"/>
    <lineage>
        <taxon>Bacteria</taxon>
        <taxon>Bacillati</taxon>
        <taxon>Actinomycetota</taxon>
        <taxon>Actinomycetes</taxon>
        <taxon>Mycobacteriales</taxon>
        <taxon>Corynebacteriaceae</taxon>
        <taxon>Corynebacterium</taxon>
    </lineage>
</organism>
<dbReference type="Pfam" id="PF25681">
    <property type="entry name" value="Phage_TTP_17"/>
    <property type="match status" value="1"/>
</dbReference>
<sequence>MADARNRANVIVGAPNTKASGGLLLGEVAKDTTNYPKNAKDALNPALGLKPAGFIGEDGITKTVDRSTEKIKDWNKDTVIVVETDHNVTVKLTFLETKNPDVLKAVYGKDNVTAAGGSVQITDSAGELPHFSLDGELNCGEGKAGRIFIPDGQVTSVSDLTFKKDDVVRYEVEIECFADKAGKKFYAWFDDAPAGTAPAEHGGTPSEAA</sequence>
<reference evidence="1 2" key="1">
    <citation type="submission" date="2020-12" db="EMBL/GenBank/DDBJ databases">
        <title>FDA dAtabase for Regulatory Grade micrObial Sequences (FDA-ARGOS): Supporting development and validation of Infectious Disease Dx tests.</title>
        <authorList>
            <person name="Sproer C."/>
            <person name="Gronow S."/>
            <person name="Severitt S."/>
            <person name="Schroder I."/>
            <person name="Tallon L."/>
            <person name="Sadzewicz L."/>
            <person name="Zhao X."/>
            <person name="Boylan J."/>
            <person name="Ott S."/>
            <person name="Bowen H."/>
            <person name="Vavikolanu K."/>
            <person name="Mehta A."/>
            <person name="Aluvathingal J."/>
            <person name="Nadendla S."/>
            <person name="Lowell S."/>
            <person name="Myers T."/>
            <person name="Yan Y."/>
            <person name="Sichtig H."/>
        </authorList>
    </citation>
    <scope>NUCLEOTIDE SEQUENCE [LARGE SCALE GENOMIC DNA]</scope>
    <source>
        <strain evidence="1 2">FDAARGOS_1053</strain>
    </source>
</reference>
<dbReference type="AlphaFoldDB" id="A0A7T4JUU4"/>
<protein>
    <recommendedName>
        <fullName evidence="3">Phage tail protein</fullName>
    </recommendedName>
</protein>
<dbReference type="Proteomes" id="UP000596145">
    <property type="component" value="Chromosome"/>
</dbReference>
<evidence type="ECO:0008006" key="3">
    <source>
        <dbReference type="Google" id="ProtNLM"/>
    </source>
</evidence>
<gene>
    <name evidence="1" type="ORF">I6I10_12260</name>
</gene>
<dbReference type="InterPro" id="IPR058154">
    <property type="entry name" value="Bxb1_TTP-like"/>
</dbReference>
<evidence type="ECO:0000313" key="2">
    <source>
        <dbReference type="Proteomes" id="UP000596145"/>
    </source>
</evidence>
<proteinExistence type="predicted"/>